<gene>
    <name evidence="1" type="ORF">PPENT_87.1.T0160118</name>
</gene>
<protein>
    <submittedName>
        <fullName evidence="1">Uncharacterized protein</fullName>
    </submittedName>
</protein>
<comment type="caution">
    <text evidence="1">The sequence shown here is derived from an EMBL/GenBank/DDBJ whole genome shotgun (WGS) entry which is preliminary data.</text>
</comment>
<dbReference type="EMBL" id="CAJJDO010000016">
    <property type="protein sequence ID" value="CAD8146920.1"/>
    <property type="molecule type" value="Genomic_DNA"/>
</dbReference>
<evidence type="ECO:0000313" key="2">
    <source>
        <dbReference type="Proteomes" id="UP000689195"/>
    </source>
</evidence>
<proteinExistence type="predicted"/>
<dbReference type="Proteomes" id="UP000689195">
    <property type="component" value="Unassembled WGS sequence"/>
</dbReference>
<keyword evidence="2" id="KW-1185">Reference proteome</keyword>
<name>A0A8S1T376_9CILI</name>
<accession>A0A8S1T376</accession>
<organism evidence="1 2">
    <name type="scientific">Paramecium pentaurelia</name>
    <dbReference type="NCBI Taxonomy" id="43138"/>
    <lineage>
        <taxon>Eukaryota</taxon>
        <taxon>Sar</taxon>
        <taxon>Alveolata</taxon>
        <taxon>Ciliophora</taxon>
        <taxon>Intramacronucleata</taxon>
        <taxon>Oligohymenophorea</taxon>
        <taxon>Peniculida</taxon>
        <taxon>Parameciidae</taxon>
        <taxon>Paramecium</taxon>
    </lineage>
</organism>
<dbReference type="AlphaFoldDB" id="A0A8S1T376"/>
<dbReference type="OrthoDB" id="10400307at2759"/>
<evidence type="ECO:0000313" key="1">
    <source>
        <dbReference type="EMBL" id="CAD8146920.1"/>
    </source>
</evidence>
<reference evidence="1" key="1">
    <citation type="submission" date="2021-01" db="EMBL/GenBank/DDBJ databases">
        <authorList>
            <consortium name="Genoscope - CEA"/>
            <person name="William W."/>
        </authorList>
    </citation>
    <scope>NUCLEOTIDE SEQUENCE</scope>
</reference>
<sequence length="88" mass="10263">MKSKSSIKIKKKIKKIIQIIIIEEYELSSPHNTNQYLLTKHEQQKTNLEKDCQPPGSMLQFLLDQDKIVQSPLDVNIFQQIQKALKIT</sequence>